<dbReference type="InterPro" id="IPR013783">
    <property type="entry name" value="Ig-like_fold"/>
</dbReference>
<dbReference type="Gene3D" id="2.60.40.10">
    <property type="entry name" value="Immunoglobulins"/>
    <property type="match status" value="2"/>
</dbReference>
<proteinExistence type="inferred from homology"/>
<protein>
    <recommendedName>
        <fullName evidence="3">Autotransporter domain-containing protein</fullName>
    </recommendedName>
</protein>
<reference evidence="4 5" key="1">
    <citation type="submission" date="2018-03" db="EMBL/GenBank/DDBJ databases">
        <title>Arenimonas caeni sp. nov., isolated from activated sludge.</title>
        <authorList>
            <person name="Liu H."/>
        </authorList>
    </citation>
    <scope>NUCLEOTIDE SEQUENCE [LARGE SCALE GENOMIC DNA]</scope>
    <source>
        <strain evidence="5">z29</strain>
    </source>
</reference>
<dbReference type="Pfam" id="PF02369">
    <property type="entry name" value="Big_1"/>
    <property type="match status" value="1"/>
</dbReference>
<dbReference type="InterPro" id="IPR008964">
    <property type="entry name" value="Invasin/intimin_cell_adhesion"/>
</dbReference>
<evidence type="ECO:0000259" key="3">
    <source>
        <dbReference type="PROSITE" id="PS51208"/>
    </source>
</evidence>
<dbReference type="SMART" id="SM00869">
    <property type="entry name" value="Autotransporter"/>
    <property type="match status" value="1"/>
</dbReference>
<evidence type="ECO:0000256" key="1">
    <source>
        <dbReference type="ARBA" id="ARBA00010116"/>
    </source>
</evidence>
<feature type="domain" description="Autotransporter" evidence="3">
    <location>
        <begin position="661"/>
        <end position="956"/>
    </location>
</feature>
<dbReference type="NCBIfam" id="TIGR01414">
    <property type="entry name" value="autotrans_barl"/>
    <property type="match status" value="1"/>
</dbReference>
<keyword evidence="5" id="KW-1185">Reference proteome</keyword>
<dbReference type="PROSITE" id="PS51208">
    <property type="entry name" value="AUTOTRANSPORTER"/>
    <property type="match status" value="1"/>
</dbReference>
<feature type="signal peptide" evidence="2">
    <location>
        <begin position="1"/>
        <end position="30"/>
    </location>
</feature>
<evidence type="ECO:0000256" key="2">
    <source>
        <dbReference type="SAM" id="SignalP"/>
    </source>
</evidence>
<feature type="chain" id="PRO_5015162540" description="Autotransporter domain-containing protein" evidence="2">
    <location>
        <begin position="31"/>
        <end position="956"/>
    </location>
</feature>
<dbReference type="SUPFAM" id="SSF49373">
    <property type="entry name" value="Invasin/intimin cell-adhesion fragments"/>
    <property type="match status" value="2"/>
</dbReference>
<dbReference type="GO" id="GO:0019867">
    <property type="term" value="C:outer membrane"/>
    <property type="evidence" value="ECO:0007669"/>
    <property type="project" value="InterPro"/>
</dbReference>
<evidence type="ECO:0000313" key="4">
    <source>
        <dbReference type="EMBL" id="PRH83590.1"/>
    </source>
</evidence>
<evidence type="ECO:0000313" key="5">
    <source>
        <dbReference type="Proteomes" id="UP000241736"/>
    </source>
</evidence>
<dbReference type="Proteomes" id="UP000241736">
    <property type="component" value="Unassembled WGS sequence"/>
</dbReference>
<name>A0A2P6MC67_9GAMM</name>
<gene>
    <name evidence="4" type="ORF">C6N40_00070</name>
</gene>
<dbReference type="InterPro" id="IPR036709">
    <property type="entry name" value="Autotransporte_beta_dom_sf"/>
</dbReference>
<comment type="similarity">
    <text evidence="1">Belongs to the intimin/invasin family.</text>
</comment>
<dbReference type="InterPro" id="IPR003344">
    <property type="entry name" value="Big_1_dom"/>
</dbReference>
<dbReference type="InterPro" id="IPR005546">
    <property type="entry name" value="Autotransporte_beta"/>
</dbReference>
<dbReference type="Gene3D" id="2.40.128.130">
    <property type="entry name" value="Autotransporter beta-domain"/>
    <property type="match status" value="1"/>
</dbReference>
<comment type="caution">
    <text evidence="4">The sequence shown here is derived from an EMBL/GenBank/DDBJ whole genome shotgun (WGS) entry which is preliminary data.</text>
</comment>
<dbReference type="OrthoDB" id="5699539at2"/>
<dbReference type="AlphaFoldDB" id="A0A2P6MC67"/>
<sequence length="956" mass="97856">MDGYFQRGRQWLAACGLALLALAWSSGTNAQVAACTIEAVGDTDLLAPASDSLNYQFRLVGGCAALVSVEAVINLPDATGGATLAPTGAFDVAPLAPTDLALTLGPTPGQVGTFTVSCPAGGCVGSVVYTYRTANEFVYEAVLPANVVTNQISSFDLATRLELNGADGTLATSFANVSVPSPPTVVAPVAGVATLAGQSITTAGSYVFAGSLECPVAFVLEGCAAVAAVPFAVEVEPVSLAALTPLAPTTPSGTPLAMSVSYGSPSLPAPDGTPISWSITAGPAGGDGAVTSPATAGGQSTATFSATVPGVYTVFANSGCTFCAVPSQTFSITVAALPALSIDSGNGQSALPGNAFTLPLVVLADDSGVPAAGVGIDWVLTGDATLVPGAATDGNGLASATLTAGLTPGPLVVTATRQDAPTASVTFNLSVGALGTLDVVSGDAQTLAANVPSEPLVVVLRDAAGLPIPGATVAWTTTEGTLESATSATDANGEASNRVTLAIAGPVDVTASSPLAGAPATFAISGALGNLVGLGAPQIEVARAIDQACPALAQLATPTPEQQDLLARCLELVDAAGIDPGSVVLALDQLMAELAMAQGHAGLSAAQAQFQNLRTRIAALRAGTQGTSFGGLAVNTPQGPLTLGLLSTALSDGGNPAEVGADFSRWGFFAAGTVGRAEAEAGSVDPAWDNDIEGLTAGVDYRWSDRWVFGGSLGMTRQDTRLPDGRGTLDTSGWSVSAYTTWYKPDSWYLDGVLTWGRNDYEMLRRIQYTVPLPGGGSTSIDQQARSDSSGDLFSGAFTFGRDFNRGAWGFGPYGRLLYTRLDFDQINETLETGPGSGLGLQIRSRQLESLASVLGGKFTYTHSTDWGVLMPHLQLEWEHEFRDDPQALEARFLHDPTGTPMVLSGDPLDTDYFRIGLGMSMVLTKGRSGFFYYERLLGRDRTSQYNLALGLRMEF</sequence>
<dbReference type="InterPro" id="IPR006315">
    <property type="entry name" value="OM_autotransptr_brl_dom"/>
</dbReference>
<organism evidence="4 5">
    <name type="scientific">Arenimonas caeni</name>
    <dbReference type="NCBI Taxonomy" id="2058085"/>
    <lineage>
        <taxon>Bacteria</taxon>
        <taxon>Pseudomonadati</taxon>
        <taxon>Pseudomonadota</taxon>
        <taxon>Gammaproteobacteria</taxon>
        <taxon>Lysobacterales</taxon>
        <taxon>Lysobacteraceae</taxon>
        <taxon>Arenimonas</taxon>
    </lineage>
</organism>
<dbReference type="SUPFAM" id="SSF103515">
    <property type="entry name" value="Autotransporter"/>
    <property type="match status" value="1"/>
</dbReference>
<accession>A0A2P6MC67</accession>
<dbReference type="Pfam" id="PF03797">
    <property type="entry name" value="Autotransporter"/>
    <property type="match status" value="1"/>
</dbReference>
<dbReference type="EMBL" id="PVLF01000001">
    <property type="protein sequence ID" value="PRH83590.1"/>
    <property type="molecule type" value="Genomic_DNA"/>
</dbReference>
<keyword evidence="2" id="KW-0732">Signal</keyword>